<dbReference type="AlphaFoldDB" id="A0A1M5PH87"/>
<organism evidence="2 3">
    <name type="scientific">Kaistia soli DSM 19436</name>
    <dbReference type="NCBI Taxonomy" id="1122133"/>
    <lineage>
        <taxon>Bacteria</taxon>
        <taxon>Pseudomonadati</taxon>
        <taxon>Pseudomonadota</taxon>
        <taxon>Alphaproteobacteria</taxon>
        <taxon>Hyphomicrobiales</taxon>
        <taxon>Kaistiaceae</taxon>
        <taxon>Kaistia</taxon>
    </lineage>
</organism>
<name>A0A1M5PH87_9HYPH</name>
<dbReference type="Proteomes" id="UP000184485">
    <property type="component" value="Unassembled WGS sequence"/>
</dbReference>
<evidence type="ECO:0000256" key="1">
    <source>
        <dbReference type="SAM" id="MobiDB-lite"/>
    </source>
</evidence>
<keyword evidence="3" id="KW-1185">Reference proteome</keyword>
<sequence length="74" mass="7943">METAFGDIVIRLTEAALTADQLSADAITVLCAEAARTIQDLRDEIEELRTARSDVAAADHGRRSANPQDGADCR</sequence>
<dbReference type="EMBL" id="FQUP01000011">
    <property type="protein sequence ID" value="SHH01142.1"/>
    <property type="molecule type" value="Genomic_DNA"/>
</dbReference>
<accession>A0A1M5PH87</accession>
<evidence type="ECO:0000313" key="3">
    <source>
        <dbReference type="Proteomes" id="UP000184485"/>
    </source>
</evidence>
<feature type="region of interest" description="Disordered" evidence="1">
    <location>
        <begin position="52"/>
        <end position="74"/>
    </location>
</feature>
<evidence type="ECO:0000313" key="2">
    <source>
        <dbReference type="EMBL" id="SHH01142.1"/>
    </source>
</evidence>
<feature type="compositionally biased region" description="Basic and acidic residues" evidence="1">
    <location>
        <begin position="52"/>
        <end position="62"/>
    </location>
</feature>
<proteinExistence type="predicted"/>
<reference evidence="2 3" key="1">
    <citation type="submission" date="2016-11" db="EMBL/GenBank/DDBJ databases">
        <authorList>
            <person name="Jaros S."/>
            <person name="Januszkiewicz K."/>
            <person name="Wedrychowicz H."/>
        </authorList>
    </citation>
    <scope>NUCLEOTIDE SEQUENCE [LARGE SCALE GENOMIC DNA]</scope>
    <source>
        <strain evidence="2 3">DSM 19436</strain>
    </source>
</reference>
<protein>
    <submittedName>
        <fullName evidence="2">Uncharacterized protein</fullName>
    </submittedName>
</protein>
<gene>
    <name evidence="2" type="ORF">SAMN02745157_0168</name>
</gene>